<organism evidence="1">
    <name type="scientific">Manihot esculenta</name>
    <name type="common">Cassava</name>
    <name type="synonym">Jatropha manihot</name>
    <dbReference type="NCBI Taxonomy" id="3983"/>
    <lineage>
        <taxon>Eukaryota</taxon>
        <taxon>Viridiplantae</taxon>
        <taxon>Streptophyta</taxon>
        <taxon>Embryophyta</taxon>
        <taxon>Tracheophyta</taxon>
        <taxon>Spermatophyta</taxon>
        <taxon>Magnoliopsida</taxon>
        <taxon>eudicotyledons</taxon>
        <taxon>Gunneridae</taxon>
        <taxon>Pentapetalae</taxon>
        <taxon>rosids</taxon>
        <taxon>fabids</taxon>
        <taxon>Malpighiales</taxon>
        <taxon>Euphorbiaceae</taxon>
        <taxon>Crotonoideae</taxon>
        <taxon>Manihoteae</taxon>
        <taxon>Manihot</taxon>
    </lineage>
</organism>
<name>A0A2C9W0G1_MANES</name>
<accession>A0A2C9W0G1</accession>
<dbReference type="EMBL" id="CM004391">
    <property type="protein sequence ID" value="OAY51357.1"/>
    <property type="molecule type" value="Genomic_DNA"/>
</dbReference>
<dbReference type="AlphaFoldDB" id="A0A2C9W0G1"/>
<sequence length="29" mass="3277">MDKSPRFGSISSDNCTMKTRFRYCSGGFP</sequence>
<protein>
    <submittedName>
        <fullName evidence="1">Uncharacterized protein</fullName>
    </submittedName>
</protein>
<proteinExistence type="predicted"/>
<gene>
    <name evidence="1" type="ORF">MANES_05G208300</name>
</gene>
<reference evidence="1" key="1">
    <citation type="submission" date="2016-02" db="EMBL/GenBank/DDBJ databases">
        <title>WGS assembly of Manihot esculenta.</title>
        <authorList>
            <person name="Bredeson J.V."/>
            <person name="Prochnik S.E."/>
            <person name="Lyons J.B."/>
            <person name="Schmutz J."/>
            <person name="Grimwood J."/>
            <person name="Vrebalov J."/>
            <person name="Bart R.S."/>
            <person name="Amuge T."/>
            <person name="Ferguson M.E."/>
            <person name="Green R."/>
            <person name="Putnam N."/>
            <person name="Stites J."/>
            <person name="Rounsley S."/>
            <person name="Rokhsar D.S."/>
        </authorList>
    </citation>
    <scope>NUCLEOTIDE SEQUENCE [LARGE SCALE GENOMIC DNA]</scope>
    <source>
        <tissue evidence="1">Leaf</tissue>
    </source>
</reference>
<evidence type="ECO:0000313" key="1">
    <source>
        <dbReference type="EMBL" id="OAY51357.1"/>
    </source>
</evidence>